<sequence>MVKNDYAKAKYALRALTVLADADADEPVMISDIAAQQKIPKKFLEQILLDLKHHGVVVSRRGKQGGYLLLKPAHTITFGEILRIIDGPIAPLPCLSITAYRRCDDCDGEQNCQIRHVFAKVADATRKVLFSTTIADAIAPKHSAEVTRLLA</sequence>
<gene>
    <name evidence="1" type="ORF">A4U53_027045</name>
</gene>
<reference evidence="1" key="1">
    <citation type="submission" date="2024-10" db="EMBL/GenBank/DDBJ databases">
        <title>Strain of Rhizobium-related bacteria isolated fromm roots of Vavilovia formosa.</title>
        <authorList>
            <person name="Kimeklis A."/>
            <person name="Afonin A."/>
        </authorList>
    </citation>
    <scope>NUCLEOTIDE SEQUENCE</scope>
    <source>
        <strain evidence="1">Vaf-46</strain>
    </source>
</reference>
<dbReference type="Proteomes" id="UP000078465">
    <property type="component" value="Chromosome"/>
</dbReference>
<evidence type="ECO:0000313" key="1">
    <source>
        <dbReference type="EMBL" id="XKM39764.1"/>
    </source>
</evidence>
<dbReference type="EMBL" id="CP171853">
    <property type="protein sequence ID" value="XKM39764.1"/>
    <property type="molecule type" value="Genomic_DNA"/>
</dbReference>
<organism evidence="1 2">
    <name type="scientific">Rhizobium ruizarguesonis</name>
    <dbReference type="NCBI Taxonomy" id="2081791"/>
    <lineage>
        <taxon>Bacteria</taxon>
        <taxon>Pseudomonadati</taxon>
        <taxon>Pseudomonadota</taxon>
        <taxon>Alphaproteobacteria</taxon>
        <taxon>Hyphomicrobiales</taxon>
        <taxon>Rhizobiaceae</taxon>
        <taxon>Rhizobium/Agrobacterium group</taxon>
        <taxon>Rhizobium</taxon>
    </lineage>
</organism>
<name>A0ACD5EL60_9HYPH</name>
<evidence type="ECO:0000313" key="2">
    <source>
        <dbReference type="Proteomes" id="UP000078465"/>
    </source>
</evidence>
<accession>A0ACD5EL60</accession>
<proteinExistence type="predicted"/>
<protein>
    <submittedName>
        <fullName evidence="1">RrF2 family transcriptional regulator</fullName>
    </submittedName>
</protein>